<evidence type="ECO:0000313" key="1">
    <source>
        <dbReference type="EMBL" id="GAA4807243.1"/>
    </source>
</evidence>
<evidence type="ECO:0000313" key="2">
    <source>
        <dbReference type="Proteomes" id="UP001500839"/>
    </source>
</evidence>
<accession>A0ABP9C9Y4</accession>
<reference evidence="2" key="1">
    <citation type="journal article" date="2019" name="Int. J. Syst. Evol. Microbiol.">
        <title>The Global Catalogue of Microorganisms (GCM) 10K type strain sequencing project: providing services to taxonomists for standard genome sequencing and annotation.</title>
        <authorList>
            <consortium name="The Broad Institute Genomics Platform"/>
            <consortium name="The Broad Institute Genome Sequencing Center for Infectious Disease"/>
            <person name="Wu L."/>
            <person name="Ma J."/>
        </authorList>
    </citation>
    <scope>NUCLEOTIDE SEQUENCE [LARGE SCALE GENOMIC DNA]</scope>
    <source>
        <strain evidence="2">JCM 18542</strain>
    </source>
</reference>
<proteinExistence type="predicted"/>
<dbReference type="EMBL" id="BAABKQ010000001">
    <property type="protein sequence ID" value="GAA4807243.1"/>
    <property type="molecule type" value="Genomic_DNA"/>
</dbReference>
<gene>
    <name evidence="1" type="ORF">GCM10023353_08300</name>
</gene>
<keyword evidence="2" id="KW-1185">Reference proteome</keyword>
<protein>
    <submittedName>
        <fullName evidence="1">Uncharacterized protein</fullName>
    </submittedName>
</protein>
<comment type="caution">
    <text evidence="1">The sequence shown here is derived from an EMBL/GenBank/DDBJ whole genome shotgun (WGS) entry which is preliminary data.</text>
</comment>
<dbReference type="RefSeq" id="WP_200170968.1">
    <property type="nucleotide sequence ID" value="NZ_BAABKQ010000001.1"/>
</dbReference>
<organism evidence="1 2">
    <name type="scientific">Tomitella cavernea</name>
    <dbReference type="NCBI Taxonomy" id="1387982"/>
    <lineage>
        <taxon>Bacteria</taxon>
        <taxon>Bacillati</taxon>
        <taxon>Actinomycetota</taxon>
        <taxon>Actinomycetes</taxon>
        <taxon>Mycobacteriales</taxon>
        <taxon>Tomitella</taxon>
    </lineage>
</organism>
<sequence>MASADSAPADTDSAGIGSASAMPDVRAAAAEHLGLALPKVVVTIADLAHRRPPPVAQTQERS</sequence>
<name>A0ABP9C9Y4_9ACTN</name>
<dbReference type="Proteomes" id="UP001500839">
    <property type="component" value="Unassembled WGS sequence"/>
</dbReference>